<evidence type="ECO:0000256" key="3">
    <source>
        <dbReference type="ARBA" id="ARBA00021315"/>
    </source>
</evidence>
<evidence type="ECO:0000256" key="10">
    <source>
        <dbReference type="SAM" id="Coils"/>
    </source>
</evidence>
<feature type="coiled-coil region" evidence="10">
    <location>
        <begin position="343"/>
        <end position="370"/>
    </location>
</feature>
<evidence type="ECO:0000313" key="12">
    <source>
        <dbReference type="EMBL" id="MDQ8208279.1"/>
    </source>
</evidence>
<keyword evidence="6" id="KW-0067">ATP-binding</keyword>
<dbReference type="PANTHER" id="PTHR11059:SF0">
    <property type="entry name" value="DNA REPAIR PROTEIN RECN"/>
    <property type="match status" value="1"/>
</dbReference>
<dbReference type="Pfam" id="PF02463">
    <property type="entry name" value="SMC_N"/>
    <property type="match status" value="1"/>
</dbReference>
<evidence type="ECO:0000256" key="9">
    <source>
        <dbReference type="PIRNR" id="PIRNR003128"/>
    </source>
</evidence>
<keyword evidence="5 9" id="KW-0227">DNA damage</keyword>
<evidence type="ECO:0000256" key="7">
    <source>
        <dbReference type="ARBA" id="ARBA00023204"/>
    </source>
</evidence>
<comment type="function">
    <text evidence="1 9">May be involved in recombinational repair of damaged DNA.</text>
</comment>
<dbReference type="SUPFAM" id="SSF52540">
    <property type="entry name" value="P-loop containing nucleoside triphosphate hydrolases"/>
    <property type="match status" value="1"/>
</dbReference>
<dbReference type="InterPro" id="IPR003395">
    <property type="entry name" value="RecF/RecN/SMC_N"/>
</dbReference>
<accession>A0ABU1AVT9</accession>
<evidence type="ECO:0000256" key="1">
    <source>
        <dbReference type="ARBA" id="ARBA00003618"/>
    </source>
</evidence>
<evidence type="ECO:0000259" key="11">
    <source>
        <dbReference type="Pfam" id="PF02463"/>
    </source>
</evidence>
<keyword evidence="13" id="KW-1185">Reference proteome</keyword>
<dbReference type="EMBL" id="JARXHW010000028">
    <property type="protein sequence ID" value="MDQ8208279.1"/>
    <property type="molecule type" value="Genomic_DNA"/>
</dbReference>
<evidence type="ECO:0000256" key="8">
    <source>
        <dbReference type="ARBA" id="ARBA00033408"/>
    </source>
</evidence>
<proteinExistence type="inferred from homology"/>
<keyword evidence="4" id="KW-0547">Nucleotide-binding</keyword>
<dbReference type="RefSeq" id="WP_308950794.1">
    <property type="nucleotide sequence ID" value="NZ_JARXHW010000028.1"/>
</dbReference>
<keyword evidence="7 9" id="KW-0234">DNA repair</keyword>
<sequence>MLQHIRIKNLALLEEVTLEFESGFTSVTGETGAGKSVLLGALGLLSGARTDKGMIRQGQDLLEVEAALYFAESQMIDRLLDNAGLPACEDGVLLLQRSVHRTKIPRIQINGQMATLAQLQALGESWIDFHGPGEPQKLFQEKRQLEMLDTYAGNTTAGLRFAEQYADWRSALREIEALETGERLDADELEFVRQQIKRIDAVEVSEESIEELERDYTRMSSAQELVGLANACAEGLIGEQSINDQLGAVLLRLEELVELDEGSQPLLERARSLQLELQDLGEEVGHLADDYDFDSEAIEAATERMSLWQELRRKYGGSVAAVLSKREELAQKIAIQGDLDGVLNQKRKAAAALEAELRKQALKLTTARKKAAKTLAQKAADLLQALGFKKARLEIQLIADSKLHEHGDSHCRFLFAPNAGQDLQPLNKIASSGETARVMLALKTVLAEADATPLLVFDEVDANVGGEVGRAVGAELARLAKKHQVLCVTHLPQVASLAHNHYVVTKSQDENSTAVTIAPLGDSREARLEELARMLGDRKSASARAHAEELLG</sequence>
<keyword evidence="10" id="KW-0175">Coiled coil</keyword>
<evidence type="ECO:0000256" key="2">
    <source>
        <dbReference type="ARBA" id="ARBA00009441"/>
    </source>
</evidence>
<dbReference type="Gene3D" id="3.40.50.300">
    <property type="entry name" value="P-loop containing nucleotide triphosphate hydrolases"/>
    <property type="match status" value="2"/>
</dbReference>
<gene>
    <name evidence="12" type="primary">recN</name>
    <name evidence="12" type="ORF">QEH52_12215</name>
</gene>
<dbReference type="PANTHER" id="PTHR11059">
    <property type="entry name" value="DNA REPAIR PROTEIN RECN"/>
    <property type="match status" value="1"/>
</dbReference>
<evidence type="ECO:0000256" key="4">
    <source>
        <dbReference type="ARBA" id="ARBA00022741"/>
    </source>
</evidence>
<evidence type="ECO:0000313" key="13">
    <source>
        <dbReference type="Proteomes" id="UP001225316"/>
    </source>
</evidence>
<dbReference type="CDD" id="cd03241">
    <property type="entry name" value="ABC_RecN"/>
    <property type="match status" value="1"/>
</dbReference>
<dbReference type="Proteomes" id="UP001225316">
    <property type="component" value="Unassembled WGS sequence"/>
</dbReference>
<dbReference type="InterPro" id="IPR027417">
    <property type="entry name" value="P-loop_NTPase"/>
</dbReference>
<feature type="domain" description="RecF/RecN/SMC N-terminal" evidence="11">
    <location>
        <begin position="2"/>
        <end position="511"/>
    </location>
</feature>
<comment type="similarity">
    <text evidence="2 9">Belongs to the RecN family.</text>
</comment>
<dbReference type="PIRSF" id="PIRSF003128">
    <property type="entry name" value="RecN"/>
    <property type="match status" value="1"/>
</dbReference>
<name>A0ABU1AVT9_9BACT</name>
<reference evidence="12 13" key="1">
    <citation type="submission" date="2023-04" db="EMBL/GenBank/DDBJ databases">
        <title>A novel bacteria isolated from coastal sediment.</title>
        <authorList>
            <person name="Liu X.-J."/>
            <person name="Du Z.-J."/>
        </authorList>
    </citation>
    <scope>NUCLEOTIDE SEQUENCE [LARGE SCALE GENOMIC DNA]</scope>
    <source>
        <strain evidence="12 13">SDUM461003</strain>
    </source>
</reference>
<dbReference type="NCBIfam" id="TIGR00634">
    <property type="entry name" value="recN"/>
    <property type="match status" value="1"/>
</dbReference>
<comment type="caution">
    <text evidence="12">The sequence shown here is derived from an EMBL/GenBank/DDBJ whole genome shotgun (WGS) entry which is preliminary data.</text>
</comment>
<dbReference type="InterPro" id="IPR004604">
    <property type="entry name" value="DNA_recomb/repair_RecN"/>
</dbReference>
<evidence type="ECO:0000256" key="6">
    <source>
        <dbReference type="ARBA" id="ARBA00022840"/>
    </source>
</evidence>
<organism evidence="12 13">
    <name type="scientific">Thalassobacterium maritimum</name>
    <dbReference type="NCBI Taxonomy" id="3041265"/>
    <lineage>
        <taxon>Bacteria</taxon>
        <taxon>Pseudomonadati</taxon>
        <taxon>Verrucomicrobiota</taxon>
        <taxon>Opitutia</taxon>
        <taxon>Puniceicoccales</taxon>
        <taxon>Coraliomargaritaceae</taxon>
        <taxon>Thalassobacterium</taxon>
    </lineage>
</organism>
<protein>
    <recommendedName>
        <fullName evidence="3 9">DNA repair protein RecN</fullName>
    </recommendedName>
    <alternativeName>
        <fullName evidence="8 9">Recombination protein N</fullName>
    </alternativeName>
</protein>
<evidence type="ECO:0000256" key="5">
    <source>
        <dbReference type="ARBA" id="ARBA00022763"/>
    </source>
</evidence>